<proteinExistence type="predicted"/>
<accession>A0A235B3B2</accession>
<sequence length="147" mass="17055">MKIFIQVKGELVLPTLEDLISQMWKKSVSTSKFCDAGNFAESTDVSLCWDKWIDDKRWKGHKKFKEYIEFSFPRNTSEDKIVVEVEDDALLVDKRAALKGAMYLSKLNDGFIRLEHASWMSPKQFHEHVRECIDLSFEDAAAQSFRG</sequence>
<evidence type="ECO:0000313" key="2">
    <source>
        <dbReference type="Proteomes" id="UP000215459"/>
    </source>
</evidence>
<name>A0A235B3B2_9BACL</name>
<dbReference type="RefSeq" id="WP_094265286.1">
    <property type="nucleotide sequence ID" value="NZ_NOWF01000009.1"/>
</dbReference>
<dbReference type="OrthoDB" id="2991530at2"/>
<reference evidence="1 2" key="1">
    <citation type="submission" date="2017-07" db="EMBL/GenBank/DDBJ databases">
        <title>The genome sequence of Paludifilum halophilum highlights mechanisms for microbial adaptation to high salt environemnts.</title>
        <authorList>
            <person name="Belbahri L."/>
        </authorList>
    </citation>
    <scope>NUCLEOTIDE SEQUENCE [LARGE SCALE GENOMIC DNA]</scope>
    <source>
        <strain evidence="1 2">DSM 102817</strain>
    </source>
</reference>
<protein>
    <submittedName>
        <fullName evidence="1">Uncharacterized protein</fullName>
    </submittedName>
</protein>
<comment type="caution">
    <text evidence="1">The sequence shown here is derived from an EMBL/GenBank/DDBJ whole genome shotgun (WGS) entry which is preliminary data.</text>
</comment>
<dbReference type="EMBL" id="NOWF01000009">
    <property type="protein sequence ID" value="OYD06722.1"/>
    <property type="molecule type" value="Genomic_DNA"/>
</dbReference>
<gene>
    <name evidence="1" type="ORF">CHM34_14180</name>
</gene>
<organism evidence="1 2">
    <name type="scientific">Paludifilum halophilum</name>
    <dbReference type="NCBI Taxonomy" id="1642702"/>
    <lineage>
        <taxon>Bacteria</taxon>
        <taxon>Bacillati</taxon>
        <taxon>Bacillota</taxon>
        <taxon>Bacilli</taxon>
        <taxon>Bacillales</taxon>
        <taxon>Thermoactinomycetaceae</taxon>
        <taxon>Paludifilum</taxon>
    </lineage>
</organism>
<dbReference type="AlphaFoldDB" id="A0A235B3B2"/>
<dbReference type="Proteomes" id="UP000215459">
    <property type="component" value="Unassembled WGS sequence"/>
</dbReference>
<keyword evidence="2" id="KW-1185">Reference proteome</keyword>
<evidence type="ECO:0000313" key="1">
    <source>
        <dbReference type="EMBL" id="OYD06722.1"/>
    </source>
</evidence>